<dbReference type="Gene3D" id="3.30.470.20">
    <property type="entry name" value="ATP-grasp fold, B domain"/>
    <property type="match status" value="1"/>
</dbReference>
<keyword evidence="3" id="KW-0067">ATP-binding</keyword>
<evidence type="ECO:0000256" key="2">
    <source>
        <dbReference type="ARBA" id="ARBA00022741"/>
    </source>
</evidence>
<keyword evidence="2" id="KW-0547">Nucleotide-binding</keyword>
<dbReference type="Proteomes" id="UP000001542">
    <property type="component" value="Unassembled WGS sequence"/>
</dbReference>
<dbReference type="OrthoDB" id="202825at2759"/>
<evidence type="ECO:0000313" key="4">
    <source>
        <dbReference type="EMBL" id="EAY09199.1"/>
    </source>
</evidence>
<accession>A2EDN4</accession>
<dbReference type="SMR" id="A2EDN4"/>
<keyword evidence="1" id="KW-0436">Ligase</keyword>
<reference evidence="4" key="2">
    <citation type="journal article" date="2007" name="Science">
        <title>Draft genome sequence of the sexually transmitted pathogen Trichomonas vaginalis.</title>
        <authorList>
            <person name="Carlton J.M."/>
            <person name="Hirt R.P."/>
            <person name="Silva J.C."/>
            <person name="Delcher A.L."/>
            <person name="Schatz M."/>
            <person name="Zhao Q."/>
            <person name="Wortman J.R."/>
            <person name="Bidwell S.L."/>
            <person name="Alsmark U.C.M."/>
            <person name="Besteiro S."/>
            <person name="Sicheritz-Ponten T."/>
            <person name="Noel C.J."/>
            <person name="Dacks J.B."/>
            <person name="Foster P.G."/>
            <person name="Simillion C."/>
            <person name="Van de Peer Y."/>
            <person name="Miranda-Saavedra D."/>
            <person name="Barton G.J."/>
            <person name="Westrop G.D."/>
            <person name="Mueller S."/>
            <person name="Dessi D."/>
            <person name="Fiori P.L."/>
            <person name="Ren Q."/>
            <person name="Paulsen I."/>
            <person name="Zhang H."/>
            <person name="Bastida-Corcuera F.D."/>
            <person name="Simoes-Barbosa A."/>
            <person name="Brown M.T."/>
            <person name="Hayes R.D."/>
            <person name="Mukherjee M."/>
            <person name="Okumura C.Y."/>
            <person name="Schneider R."/>
            <person name="Smith A.J."/>
            <person name="Vanacova S."/>
            <person name="Villalvazo M."/>
            <person name="Haas B.J."/>
            <person name="Pertea M."/>
            <person name="Feldblyum T.V."/>
            <person name="Utterback T.R."/>
            <person name="Shu C.L."/>
            <person name="Osoegawa K."/>
            <person name="de Jong P.J."/>
            <person name="Hrdy I."/>
            <person name="Horvathova L."/>
            <person name="Zubacova Z."/>
            <person name="Dolezal P."/>
            <person name="Malik S.B."/>
            <person name="Logsdon J.M. Jr."/>
            <person name="Henze K."/>
            <person name="Gupta A."/>
            <person name="Wang C.C."/>
            <person name="Dunne R.L."/>
            <person name="Upcroft J.A."/>
            <person name="Upcroft P."/>
            <person name="White O."/>
            <person name="Salzberg S.L."/>
            <person name="Tang P."/>
            <person name="Chiu C.-H."/>
            <person name="Lee Y.-S."/>
            <person name="Embley T.M."/>
            <person name="Coombs G.H."/>
            <person name="Mottram J.C."/>
            <person name="Tachezy J."/>
            <person name="Fraser-Liggett C.M."/>
            <person name="Johnson P.J."/>
        </authorList>
    </citation>
    <scope>NUCLEOTIDE SEQUENCE [LARGE SCALE GENOMIC DNA]</scope>
    <source>
        <strain evidence="4">G3</strain>
    </source>
</reference>
<dbReference type="InParanoid" id="A2EDN4"/>
<dbReference type="GO" id="GO:0005524">
    <property type="term" value="F:ATP binding"/>
    <property type="evidence" value="ECO:0007669"/>
    <property type="project" value="UniProtKB-KW"/>
</dbReference>
<protein>
    <recommendedName>
        <fullName evidence="6">Tubulin-tyrosine ligase family protein</fullName>
    </recommendedName>
</protein>
<dbReference type="VEuPathDB" id="TrichDB:TVAGG3_0944410"/>
<dbReference type="RefSeq" id="XP_001321422.1">
    <property type="nucleotide sequence ID" value="XM_001321387.1"/>
</dbReference>
<gene>
    <name evidence="4" type="ORF">TVAG_308880</name>
</gene>
<dbReference type="PANTHER" id="PTHR12241">
    <property type="entry name" value="TUBULIN POLYGLUTAMYLASE"/>
    <property type="match status" value="1"/>
</dbReference>
<organism evidence="4 5">
    <name type="scientific">Trichomonas vaginalis (strain ATCC PRA-98 / G3)</name>
    <dbReference type="NCBI Taxonomy" id="412133"/>
    <lineage>
        <taxon>Eukaryota</taxon>
        <taxon>Metamonada</taxon>
        <taxon>Parabasalia</taxon>
        <taxon>Trichomonadida</taxon>
        <taxon>Trichomonadidae</taxon>
        <taxon>Trichomonas</taxon>
    </lineage>
</organism>
<dbReference type="AlphaFoldDB" id="A2EDN4"/>
<proteinExistence type="predicted"/>
<keyword evidence="5" id="KW-1185">Reference proteome</keyword>
<dbReference type="VEuPathDB" id="TrichDB:TVAG_308880"/>
<dbReference type="KEGG" id="tva:4767113"/>
<evidence type="ECO:0000313" key="5">
    <source>
        <dbReference type="Proteomes" id="UP000001542"/>
    </source>
</evidence>
<dbReference type="InterPro" id="IPR004344">
    <property type="entry name" value="TTL/TTLL_fam"/>
</dbReference>
<name>A2EDN4_TRIV3</name>
<dbReference type="EMBL" id="DS113362">
    <property type="protein sequence ID" value="EAY09199.1"/>
    <property type="molecule type" value="Genomic_DNA"/>
</dbReference>
<evidence type="ECO:0000256" key="3">
    <source>
        <dbReference type="ARBA" id="ARBA00022840"/>
    </source>
</evidence>
<evidence type="ECO:0008006" key="6">
    <source>
        <dbReference type="Google" id="ProtNLM"/>
    </source>
</evidence>
<dbReference type="Pfam" id="PF03133">
    <property type="entry name" value="TTL"/>
    <property type="match status" value="1"/>
</dbReference>
<dbReference type="GO" id="GO:0016874">
    <property type="term" value="F:ligase activity"/>
    <property type="evidence" value="ECO:0007669"/>
    <property type="project" value="UniProtKB-KW"/>
</dbReference>
<dbReference type="PANTHER" id="PTHR12241:SF162">
    <property type="entry name" value="TUBULIN MONOGLUTAMYLASE TTLL4"/>
    <property type="match status" value="1"/>
</dbReference>
<sequence length="171" mass="20000">MCIMASLEHFRQQNNHRLSFELFGFDVILSINGDVYILEANSSPELDLNSELDNSIKVPLVKDMLNLALIPQPSEKVDFIEEKMQNREDEQFCAAVCISEYEIAQRQCGRFRCIYPTVDRIIKLQKYMNCKEPEDLALEQWISYSREEQAAYISVLYEHFDHVLENANLKI</sequence>
<dbReference type="PROSITE" id="PS51221">
    <property type="entry name" value="TTL"/>
    <property type="match status" value="1"/>
</dbReference>
<evidence type="ECO:0000256" key="1">
    <source>
        <dbReference type="ARBA" id="ARBA00022598"/>
    </source>
</evidence>
<reference evidence="4" key="1">
    <citation type="submission" date="2006-10" db="EMBL/GenBank/DDBJ databases">
        <authorList>
            <person name="Amadeo P."/>
            <person name="Zhao Q."/>
            <person name="Wortman J."/>
            <person name="Fraser-Liggett C."/>
            <person name="Carlton J."/>
        </authorList>
    </citation>
    <scope>NUCLEOTIDE SEQUENCE</scope>
    <source>
        <strain evidence="4">G3</strain>
    </source>
</reference>